<feature type="compositionally biased region" description="Low complexity" evidence="1">
    <location>
        <begin position="201"/>
        <end position="218"/>
    </location>
</feature>
<dbReference type="Gene3D" id="6.10.250.3180">
    <property type="match status" value="1"/>
</dbReference>
<dbReference type="PANTHER" id="PTHR15141:SF76">
    <property type="entry name" value="TRANSCRIPTION ELONGATION FACTOR B POLYPEPTIDE 3"/>
    <property type="match status" value="1"/>
</dbReference>
<dbReference type="PANTHER" id="PTHR15141">
    <property type="entry name" value="TRANSCRIPTION ELONGATION FACTOR B POLYPEPTIDE 3"/>
    <property type="match status" value="1"/>
</dbReference>
<dbReference type="RefSeq" id="XP_040767464.1">
    <property type="nucleotide sequence ID" value="XM_040904021.1"/>
</dbReference>
<evidence type="ECO:0008006" key="4">
    <source>
        <dbReference type="Google" id="ProtNLM"/>
    </source>
</evidence>
<feature type="compositionally biased region" description="Polar residues" evidence="1">
    <location>
        <begin position="311"/>
        <end position="325"/>
    </location>
</feature>
<gene>
    <name evidence="2" type="ORF">LAESUDRAFT_646941</name>
</gene>
<dbReference type="Pfam" id="PF06881">
    <property type="entry name" value="Elongin_A"/>
    <property type="match status" value="1"/>
</dbReference>
<feature type="region of interest" description="Disordered" evidence="1">
    <location>
        <begin position="177"/>
        <end position="325"/>
    </location>
</feature>
<feature type="compositionally biased region" description="Polar residues" evidence="1">
    <location>
        <begin position="269"/>
        <end position="281"/>
    </location>
</feature>
<evidence type="ECO:0000256" key="1">
    <source>
        <dbReference type="SAM" id="MobiDB-lite"/>
    </source>
</evidence>
<protein>
    <recommendedName>
        <fullName evidence="4">Elongin-A</fullName>
    </recommendedName>
</protein>
<dbReference type="EMBL" id="KV427611">
    <property type="protein sequence ID" value="KZT09724.1"/>
    <property type="molecule type" value="Genomic_DNA"/>
</dbReference>
<sequence>MDITLEEGSTRRLPSLVQHCQRVAATYVDSICSFDGSIRYGLIKPILESCSPETLLRLEDESPHLREDTEEIWKQLCHRSYPVAAEQYQSDPSEEPQSWRHVYFALRGMETKRFEELGTRLRAIRKEEAERKKGSQIKITDRLPPAKRVRSWGTYQPKTLIQKTRWEAARMQKGIYSSPMFPAPKNYRSSTSASGSIPLCSPATSRSSKASISTPSSSDCGSDQQPGSRVTVTSVTVRRRPSAMTVESSLRPTTNTISTSPTVVDCTAHDNTLTPVTSSPRGDSRPALVKSNMKKDPLSSLFMPKHRALSQLPSQAPSSRSVTQT</sequence>
<proteinExistence type="predicted"/>
<dbReference type="FunCoup" id="A0A165G226">
    <property type="interactions" value="29"/>
</dbReference>
<dbReference type="AlphaFoldDB" id="A0A165G226"/>
<accession>A0A165G226</accession>
<dbReference type="InterPro" id="IPR051870">
    <property type="entry name" value="Elongin-A_domain"/>
</dbReference>
<dbReference type="Proteomes" id="UP000076871">
    <property type="component" value="Unassembled WGS sequence"/>
</dbReference>
<evidence type="ECO:0000313" key="2">
    <source>
        <dbReference type="EMBL" id="KZT09724.1"/>
    </source>
</evidence>
<feature type="compositionally biased region" description="Polar residues" evidence="1">
    <location>
        <begin position="245"/>
        <end position="262"/>
    </location>
</feature>
<dbReference type="OrthoDB" id="21513at2759"/>
<dbReference type="GO" id="GO:0070449">
    <property type="term" value="C:elongin complex"/>
    <property type="evidence" value="ECO:0007669"/>
    <property type="project" value="InterPro"/>
</dbReference>
<dbReference type="STRING" id="1314785.A0A165G226"/>
<dbReference type="InterPro" id="IPR010684">
    <property type="entry name" value="RNA_pol_II_trans_fac_SIII_A"/>
</dbReference>
<evidence type="ECO:0000313" key="3">
    <source>
        <dbReference type="Proteomes" id="UP000076871"/>
    </source>
</evidence>
<keyword evidence="3" id="KW-1185">Reference proteome</keyword>
<organism evidence="2 3">
    <name type="scientific">Laetiporus sulphureus 93-53</name>
    <dbReference type="NCBI Taxonomy" id="1314785"/>
    <lineage>
        <taxon>Eukaryota</taxon>
        <taxon>Fungi</taxon>
        <taxon>Dikarya</taxon>
        <taxon>Basidiomycota</taxon>
        <taxon>Agaricomycotina</taxon>
        <taxon>Agaricomycetes</taxon>
        <taxon>Polyporales</taxon>
        <taxon>Laetiporus</taxon>
    </lineage>
</organism>
<reference evidence="2 3" key="1">
    <citation type="journal article" date="2016" name="Mol. Biol. Evol.">
        <title>Comparative Genomics of Early-Diverging Mushroom-Forming Fungi Provides Insights into the Origins of Lignocellulose Decay Capabilities.</title>
        <authorList>
            <person name="Nagy L.G."/>
            <person name="Riley R."/>
            <person name="Tritt A."/>
            <person name="Adam C."/>
            <person name="Daum C."/>
            <person name="Floudas D."/>
            <person name="Sun H."/>
            <person name="Yadav J.S."/>
            <person name="Pangilinan J."/>
            <person name="Larsson K.H."/>
            <person name="Matsuura K."/>
            <person name="Barry K."/>
            <person name="Labutti K."/>
            <person name="Kuo R."/>
            <person name="Ohm R.A."/>
            <person name="Bhattacharya S.S."/>
            <person name="Shirouzu T."/>
            <person name="Yoshinaga Y."/>
            <person name="Martin F.M."/>
            <person name="Grigoriev I.V."/>
            <person name="Hibbett D.S."/>
        </authorList>
    </citation>
    <scope>NUCLEOTIDE SEQUENCE [LARGE SCALE GENOMIC DNA]</scope>
    <source>
        <strain evidence="2 3">93-53</strain>
    </source>
</reference>
<dbReference type="GO" id="GO:0006368">
    <property type="term" value="P:transcription elongation by RNA polymerase II"/>
    <property type="evidence" value="ECO:0007669"/>
    <property type="project" value="InterPro"/>
</dbReference>
<dbReference type="GeneID" id="63821051"/>
<dbReference type="InParanoid" id="A0A165G226"/>
<name>A0A165G226_9APHY</name>